<organism evidence="1 2">
    <name type="scientific">Diploscapter pachys</name>
    <dbReference type="NCBI Taxonomy" id="2018661"/>
    <lineage>
        <taxon>Eukaryota</taxon>
        <taxon>Metazoa</taxon>
        <taxon>Ecdysozoa</taxon>
        <taxon>Nematoda</taxon>
        <taxon>Chromadorea</taxon>
        <taxon>Rhabditida</taxon>
        <taxon>Rhabditina</taxon>
        <taxon>Rhabditomorpha</taxon>
        <taxon>Rhabditoidea</taxon>
        <taxon>Rhabditidae</taxon>
        <taxon>Diploscapter</taxon>
    </lineage>
</organism>
<keyword evidence="2" id="KW-1185">Reference proteome</keyword>
<evidence type="ECO:0000313" key="2">
    <source>
        <dbReference type="Proteomes" id="UP000218231"/>
    </source>
</evidence>
<dbReference type="EMBL" id="LIAE01005102">
    <property type="protein sequence ID" value="PAV93536.1"/>
    <property type="molecule type" value="Genomic_DNA"/>
</dbReference>
<sequence length="165" mass="17145">MQQADMRIDTLDDLAVELHDEAQHAVRRGMLRTEVDRVVLNRHVAGRRIGGIGDVHQFVDIVAHWFCPWPLVGITSDAAGLSPPLLPACGSPAPVCDGASVVFGSFVTGAAFGCVGASALTIVSAFSGVGAPLASGTMPFSSPGSTYCAPSHGLWKSKLRKSCAS</sequence>
<evidence type="ECO:0000313" key="1">
    <source>
        <dbReference type="EMBL" id="PAV93536.1"/>
    </source>
</evidence>
<gene>
    <name evidence="1" type="ORF">WR25_19057</name>
</gene>
<dbReference type="Proteomes" id="UP000218231">
    <property type="component" value="Unassembled WGS sequence"/>
</dbReference>
<proteinExistence type="predicted"/>
<comment type="caution">
    <text evidence="1">The sequence shown here is derived from an EMBL/GenBank/DDBJ whole genome shotgun (WGS) entry which is preliminary data.</text>
</comment>
<accession>A0A2A2M511</accession>
<protein>
    <submittedName>
        <fullName evidence="1">Uncharacterized protein</fullName>
    </submittedName>
</protein>
<name>A0A2A2M511_9BILA</name>
<reference evidence="1 2" key="1">
    <citation type="journal article" date="2017" name="Curr. Biol.">
        <title>Genome architecture and evolution of a unichromosomal asexual nematode.</title>
        <authorList>
            <person name="Fradin H."/>
            <person name="Zegar C."/>
            <person name="Gutwein M."/>
            <person name="Lucas J."/>
            <person name="Kovtun M."/>
            <person name="Corcoran D."/>
            <person name="Baugh L.R."/>
            <person name="Kiontke K."/>
            <person name="Gunsalus K."/>
            <person name="Fitch D.H."/>
            <person name="Piano F."/>
        </authorList>
    </citation>
    <scope>NUCLEOTIDE SEQUENCE [LARGE SCALE GENOMIC DNA]</scope>
    <source>
        <strain evidence="1">PF1309</strain>
    </source>
</reference>
<dbReference type="AlphaFoldDB" id="A0A2A2M511"/>